<keyword evidence="3" id="KW-1185">Reference proteome</keyword>
<keyword evidence="1" id="KW-0472">Membrane</keyword>
<comment type="caution">
    <text evidence="2">The sequence shown here is derived from an EMBL/GenBank/DDBJ whole genome shotgun (WGS) entry which is preliminary data.</text>
</comment>
<proteinExistence type="predicted"/>
<name>A0A8J5GN03_ZINOF</name>
<evidence type="ECO:0000313" key="3">
    <source>
        <dbReference type="Proteomes" id="UP000734854"/>
    </source>
</evidence>
<accession>A0A8J5GN03</accession>
<dbReference type="AlphaFoldDB" id="A0A8J5GN03"/>
<sequence>MIRSNDGKVLWPRSSFKKSRNCFVSSLPTLLTIAAASSLALFEIFNPPPTLLHFLLLAFNIISVKSLSVVSGGDKSIFSKNENARAVIIVSSQVSKSYALVSMSVTSQCTHVWAFGRYN</sequence>
<dbReference type="Proteomes" id="UP000734854">
    <property type="component" value="Unassembled WGS sequence"/>
</dbReference>
<keyword evidence="1" id="KW-0812">Transmembrane</keyword>
<evidence type="ECO:0000313" key="2">
    <source>
        <dbReference type="EMBL" id="KAG6506580.1"/>
    </source>
</evidence>
<protein>
    <submittedName>
        <fullName evidence="2">Uncharacterized protein</fullName>
    </submittedName>
</protein>
<feature type="transmembrane region" description="Helical" evidence="1">
    <location>
        <begin position="21"/>
        <end position="45"/>
    </location>
</feature>
<organism evidence="2 3">
    <name type="scientific">Zingiber officinale</name>
    <name type="common">Ginger</name>
    <name type="synonym">Amomum zingiber</name>
    <dbReference type="NCBI Taxonomy" id="94328"/>
    <lineage>
        <taxon>Eukaryota</taxon>
        <taxon>Viridiplantae</taxon>
        <taxon>Streptophyta</taxon>
        <taxon>Embryophyta</taxon>
        <taxon>Tracheophyta</taxon>
        <taxon>Spermatophyta</taxon>
        <taxon>Magnoliopsida</taxon>
        <taxon>Liliopsida</taxon>
        <taxon>Zingiberales</taxon>
        <taxon>Zingiberaceae</taxon>
        <taxon>Zingiber</taxon>
    </lineage>
</organism>
<feature type="transmembrane region" description="Helical" evidence="1">
    <location>
        <begin position="51"/>
        <end position="70"/>
    </location>
</feature>
<evidence type="ECO:0000256" key="1">
    <source>
        <dbReference type="SAM" id="Phobius"/>
    </source>
</evidence>
<keyword evidence="1" id="KW-1133">Transmembrane helix</keyword>
<reference evidence="2 3" key="1">
    <citation type="submission" date="2020-08" db="EMBL/GenBank/DDBJ databases">
        <title>Plant Genome Project.</title>
        <authorList>
            <person name="Zhang R.-G."/>
        </authorList>
    </citation>
    <scope>NUCLEOTIDE SEQUENCE [LARGE SCALE GENOMIC DNA]</scope>
    <source>
        <tissue evidence="2">Rhizome</tissue>
    </source>
</reference>
<gene>
    <name evidence="2" type="ORF">ZIOFF_031904</name>
</gene>
<dbReference type="EMBL" id="JACMSC010000009">
    <property type="protein sequence ID" value="KAG6506580.1"/>
    <property type="molecule type" value="Genomic_DNA"/>
</dbReference>